<sequence>MKLEDIITVKIGRNLSRGSKKNDLTLLAYSYEDLINDLDGSFLDSQASSYIGNSNHQEGYLSSVGDVVFSFVSSKAGIVSDSNQGKIINQNFAKLVIEHDQLDRRYLCYALNESYSMKKQMAISMQGSTIPKLTPALLKELEIMLPGIEKQRMIGKAYFFLRKRQSLAKKQAELEEQLYLEVLKQLDQL</sequence>
<dbReference type="Gene3D" id="3.90.220.20">
    <property type="entry name" value="DNA methylase specificity domains"/>
    <property type="match status" value="1"/>
</dbReference>
<keyword evidence="3" id="KW-0238">DNA-binding</keyword>
<dbReference type="Pfam" id="PF01420">
    <property type="entry name" value="Methylase_S"/>
    <property type="match status" value="1"/>
</dbReference>
<feature type="domain" description="Type I restriction modification DNA specificity" evidence="4">
    <location>
        <begin position="1"/>
        <end position="163"/>
    </location>
</feature>
<dbReference type="OrthoDB" id="5679005at2"/>
<reference evidence="5 6" key="1">
    <citation type="submission" date="2016-03" db="EMBL/GenBank/DDBJ databases">
        <title>Draft genome sequence of Paenibacillus antarcticus CECT 5836.</title>
        <authorList>
            <person name="Shin S.-K."/>
            <person name="Yi H."/>
        </authorList>
    </citation>
    <scope>NUCLEOTIDE SEQUENCE [LARGE SCALE GENOMIC DNA]</scope>
    <source>
        <strain evidence="5 6">CECT 5836</strain>
    </source>
</reference>
<keyword evidence="6" id="KW-1185">Reference proteome</keyword>
<evidence type="ECO:0000259" key="4">
    <source>
        <dbReference type="Pfam" id="PF01420"/>
    </source>
</evidence>
<keyword evidence="2" id="KW-0680">Restriction system</keyword>
<accession>A0A168KB65</accession>
<keyword evidence="5" id="KW-0540">Nuclease</keyword>
<comment type="similarity">
    <text evidence="1">Belongs to the type-I restriction system S methylase family.</text>
</comment>
<proteinExistence type="inferred from homology"/>
<keyword evidence="5" id="KW-0255">Endonuclease</keyword>
<name>A0A168KB65_9BACL</name>
<organism evidence="5 6">
    <name type="scientific">Paenibacillus antarcticus</name>
    <dbReference type="NCBI Taxonomy" id="253703"/>
    <lineage>
        <taxon>Bacteria</taxon>
        <taxon>Bacillati</taxon>
        <taxon>Bacillota</taxon>
        <taxon>Bacilli</taxon>
        <taxon>Bacillales</taxon>
        <taxon>Paenibacillaceae</taxon>
        <taxon>Paenibacillus</taxon>
    </lineage>
</organism>
<dbReference type="GO" id="GO:0004519">
    <property type="term" value="F:endonuclease activity"/>
    <property type="evidence" value="ECO:0007669"/>
    <property type="project" value="UniProtKB-KW"/>
</dbReference>
<evidence type="ECO:0000256" key="3">
    <source>
        <dbReference type="ARBA" id="ARBA00023125"/>
    </source>
</evidence>
<dbReference type="InterPro" id="IPR052021">
    <property type="entry name" value="Type-I_RS_S_subunit"/>
</dbReference>
<evidence type="ECO:0000313" key="6">
    <source>
        <dbReference type="Proteomes" id="UP000077355"/>
    </source>
</evidence>
<evidence type="ECO:0000256" key="1">
    <source>
        <dbReference type="ARBA" id="ARBA00010923"/>
    </source>
</evidence>
<dbReference type="EMBL" id="LVJI01000044">
    <property type="protein sequence ID" value="OAB41797.1"/>
    <property type="molecule type" value="Genomic_DNA"/>
</dbReference>
<dbReference type="InterPro" id="IPR000055">
    <property type="entry name" value="Restrct_endonuc_typeI_TRD"/>
</dbReference>
<comment type="caution">
    <text evidence="5">The sequence shown here is derived from an EMBL/GenBank/DDBJ whole genome shotgun (WGS) entry which is preliminary data.</text>
</comment>
<dbReference type="PANTHER" id="PTHR30408">
    <property type="entry name" value="TYPE-1 RESTRICTION ENZYME ECOKI SPECIFICITY PROTEIN"/>
    <property type="match status" value="1"/>
</dbReference>
<keyword evidence="5" id="KW-0378">Hydrolase</keyword>
<gene>
    <name evidence="5" type="ORF">PBAT_20645</name>
</gene>
<evidence type="ECO:0000256" key="2">
    <source>
        <dbReference type="ARBA" id="ARBA00022747"/>
    </source>
</evidence>
<dbReference type="RefSeq" id="WP_068652473.1">
    <property type="nucleotide sequence ID" value="NZ_CP043611.1"/>
</dbReference>
<dbReference type="AlphaFoldDB" id="A0A168KB65"/>
<evidence type="ECO:0000313" key="5">
    <source>
        <dbReference type="EMBL" id="OAB41797.1"/>
    </source>
</evidence>
<dbReference type="GO" id="GO:0009307">
    <property type="term" value="P:DNA restriction-modification system"/>
    <property type="evidence" value="ECO:0007669"/>
    <property type="project" value="UniProtKB-KW"/>
</dbReference>
<dbReference type="InterPro" id="IPR044946">
    <property type="entry name" value="Restrct_endonuc_typeI_TRD_sf"/>
</dbReference>
<protein>
    <submittedName>
        <fullName evidence="5">Restriction endonuclease subunit S</fullName>
    </submittedName>
</protein>
<dbReference type="SUPFAM" id="SSF116734">
    <property type="entry name" value="DNA methylase specificity domain"/>
    <property type="match status" value="1"/>
</dbReference>
<dbReference type="Proteomes" id="UP000077355">
    <property type="component" value="Unassembled WGS sequence"/>
</dbReference>
<dbReference type="GO" id="GO:0003677">
    <property type="term" value="F:DNA binding"/>
    <property type="evidence" value="ECO:0007669"/>
    <property type="project" value="UniProtKB-KW"/>
</dbReference>
<dbReference type="PANTHER" id="PTHR30408:SF12">
    <property type="entry name" value="TYPE I RESTRICTION ENZYME MJAVIII SPECIFICITY SUBUNIT"/>
    <property type="match status" value="1"/>
</dbReference>